<dbReference type="InterPro" id="IPR018076">
    <property type="entry name" value="T2SS_GspF_dom"/>
</dbReference>
<keyword evidence="6 7" id="KW-0472">Membrane</keyword>
<evidence type="ECO:0000259" key="8">
    <source>
        <dbReference type="Pfam" id="PF00482"/>
    </source>
</evidence>
<dbReference type="Pfam" id="PF00482">
    <property type="entry name" value="T2SSF"/>
    <property type="match status" value="2"/>
</dbReference>
<feature type="transmembrane region" description="Helical" evidence="7">
    <location>
        <begin position="371"/>
        <end position="400"/>
    </location>
</feature>
<accession>A0A0B5FIU4</accession>
<dbReference type="InterPro" id="IPR042094">
    <property type="entry name" value="T2SS_GspF_sf"/>
</dbReference>
<dbReference type="PANTHER" id="PTHR30012:SF0">
    <property type="entry name" value="TYPE II SECRETION SYSTEM PROTEIN F-RELATED"/>
    <property type="match status" value="1"/>
</dbReference>
<keyword evidence="4 7" id="KW-0812">Transmembrane</keyword>
<dbReference type="GO" id="GO:0005886">
    <property type="term" value="C:plasma membrane"/>
    <property type="evidence" value="ECO:0007669"/>
    <property type="project" value="UniProtKB-SubCell"/>
</dbReference>
<comment type="subcellular location">
    <subcellularLocation>
        <location evidence="1">Cell membrane</location>
        <topology evidence="1">Multi-pass membrane protein</topology>
    </subcellularLocation>
</comment>
<feature type="domain" description="Type II secretion system protein GspF" evidence="8">
    <location>
        <begin position="288"/>
        <end position="401"/>
    </location>
</feature>
<dbReference type="PRINTS" id="PR00812">
    <property type="entry name" value="BCTERIALGSPF"/>
</dbReference>
<evidence type="ECO:0000256" key="6">
    <source>
        <dbReference type="ARBA" id="ARBA00023136"/>
    </source>
</evidence>
<dbReference type="KEGG" id="gsb:GSUB_16535"/>
<evidence type="ECO:0000256" key="3">
    <source>
        <dbReference type="ARBA" id="ARBA00022475"/>
    </source>
</evidence>
<keyword evidence="3" id="KW-1003">Cell membrane</keyword>
<feature type="domain" description="Type II secretion system protein GspF" evidence="8">
    <location>
        <begin position="75"/>
        <end position="198"/>
    </location>
</feature>
<feature type="transmembrane region" description="Helical" evidence="7">
    <location>
        <begin position="230"/>
        <end position="248"/>
    </location>
</feature>
<dbReference type="InterPro" id="IPR003004">
    <property type="entry name" value="GspF/PilC"/>
</dbReference>
<geneLocation type="plasmid" evidence="9 10">
    <name>pGSUB1</name>
</geneLocation>
<dbReference type="Proteomes" id="UP000035036">
    <property type="component" value="Plasmid pGSUB1"/>
</dbReference>
<sequence>MPQFKYVARTADGKKKTKGVMIASSKIDLANKIESQGDFLIWCEEKNSEENSRAFMDNLSRIFQKKVPKKHVADFLKQLKVYIRAGIAIPAALEETQKTTGNKKFQEIIQSVKATIENGETLAEALATFPGVFDTMLVESIRMGEESGSLPEVIQGQSDRLAREAKLVSKMKSQSVYPVLLCTIVFTLLIVMNTIIVPNLMNSYESFLPKGDVPPKTALIMGINQWLMDYGWLLPSFMVVFFFSFVFAELHPATKKLKDAFKLKIPIIKTFILYSNLSRVCDGIKVGYSSGMPITKILQFLEKHVNNMVVQERVRGIYTEIINGTTFSLAVKQNHLDHVFSSLASAGEGTGNLTYTMDIGMDHYNEKLDSLIGVATTVGSFMVVIFLGLIVMFTVMSIIIPMYELPSALI</sequence>
<dbReference type="AlphaFoldDB" id="A0A0B5FIU4"/>
<feature type="transmembrane region" description="Helical" evidence="7">
    <location>
        <begin position="176"/>
        <end position="197"/>
    </location>
</feature>
<evidence type="ECO:0000256" key="1">
    <source>
        <dbReference type="ARBA" id="ARBA00004651"/>
    </source>
</evidence>
<evidence type="ECO:0000313" key="9">
    <source>
        <dbReference type="EMBL" id="AJF08117.1"/>
    </source>
</evidence>
<keyword evidence="5 7" id="KW-1133">Transmembrane helix</keyword>
<dbReference type="PANTHER" id="PTHR30012">
    <property type="entry name" value="GENERAL SECRETION PATHWAY PROTEIN"/>
    <property type="match status" value="1"/>
</dbReference>
<comment type="similarity">
    <text evidence="2">Belongs to the GSP F family.</text>
</comment>
<dbReference type="Gene3D" id="1.20.81.30">
    <property type="entry name" value="Type II secretion system (T2SS), domain F"/>
    <property type="match status" value="2"/>
</dbReference>
<evidence type="ECO:0000256" key="5">
    <source>
        <dbReference type="ARBA" id="ARBA00022989"/>
    </source>
</evidence>
<keyword evidence="9" id="KW-0614">Plasmid</keyword>
<evidence type="ECO:0000256" key="2">
    <source>
        <dbReference type="ARBA" id="ARBA00005745"/>
    </source>
</evidence>
<protein>
    <recommendedName>
        <fullName evidence="8">Type II secretion system protein GspF domain-containing protein</fullName>
    </recommendedName>
</protein>
<dbReference type="HOGENOM" id="CLU_035032_2_2_7"/>
<organism evidence="9 10">
    <name type="scientific">Geoalkalibacter subterraneus</name>
    <dbReference type="NCBI Taxonomy" id="483547"/>
    <lineage>
        <taxon>Bacteria</taxon>
        <taxon>Pseudomonadati</taxon>
        <taxon>Thermodesulfobacteriota</taxon>
        <taxon>Desulfuromonadia</taxon>
        <taxon>Desulfuromonadales</taxon>
        <taxon>Geoalkalibacteraceae</taxon>
        <taxon>Geoalkalibacter</taxon>
    </lineage>
</organism>
<dbReference type="RefSeq" id="WP_040202744.1">
    <property type="nucleotide sequence ID" value="NZ_CP010312.1"/>
</dbReference>
<evidence type="ECO:0000256" key="4">
    <source>
        <dbReference type="ARBA" id="ARBA00022692"/>
    </source>
</evidence>
<proteinExistence type="inferred from homology"/>
<dbReference type="EMBL" id="CP010312">
    <property type="protein sequence ID" value="AJF08117.1"/>
    <property type="molecule type" value="Genomic_DNA"/>
</dbReference>
<evidence type="ECO:0000313" key="10">
    <source>
        <dbReference type="Proteomes" id="UP000035036"/>
    </source>
</evidence>
<reference evidence="9 10" key="1">
    <citation type="journal article" date="2015" name="Genome Announc.">
        <title>Genomes of Geoalkalibacter ferrihydriticus Z-0531T and Geoalkalibacter subterraneus Red1T, Two Haloalkaliphilic Metal-Reducing Deltaproteobacteria.</title>
        <authorList>
            <person name="Badalamenti J.P."/>
            <person name="Krajmalnik-Brown R."/>
            <person name="Torres C.I."/>
            <person name="Bond D.R."/>
        </authorList>
    </citation>
    <scope>NUCLEOTIDE SEQUENCE [LARGE SCALE GENOMIC DNA]</scope>
    <source>
        <strain evidence="9 10">Red1</strain>
        <plasmid evidence="10">Plasmid pGSUB1</plasmid>
    </source>
</reference>
<dbReference type="OrthoDB" id="9805682at2"/>
<evidence type="ECO:0000256" key="7">
    <source>
        <dbReference type="SAM" id="Phobius"/>
    </source>
</evidence>
<keyword evidence="10" id="KW-1185">Reference proteome</keyword>
<name>A0A0B5FIU4_9BACT</name>
<gene>
    <name evidence="9" type="ORF">GSUB_16535</name>
</gene>